<sequence>MKLTEKQKNCKYCHYDSKNPDSPFNDNGAVLDAKESFWVKGTKDDGSVRNIECFLSGKALRITWLKYGDGRGYALDNLPQPIEVRIENVFNFCPQCGRPLNEEEE</sequence>
<organism evidence="1 2">
    <name type="scientific">Limosilactobacillus rudii</name>
    <dbReference type="NCBI Taxonomy" id="2759755"/>
    <lineage>
        <taxon>Bacteria</taxon>
        <taxon>Bacillati</taxon>
        <taxon>Bacillota</taxon>
        <taxon>Bacilli</taxon>
        <taxon>Lactobacillales</taxon>
        <taxon>Lactobacillaceae</taxon>
        <taxon>Limosilactobacillus</taxon>
    </lineage>
</organism>
<dbReference type="AlphaFoldDB" id="A0A7W3YN38"/>
<keyword evidence="2" id="KW-1185">Reference proteome</keyword>
<dbReference type="Proteomes" id="UP000517106">
    <property type="component" value="Unassembled WGS sequence"/>
</dbReference>
<evidence type="ECO:0000313" key="2">
    <source>
        <dbReference type="Proteomes" id="UP000517106"/>
    </source>
</evidence>
<evidence type="ECO:0000313" key="1">
    <source>
        <dbReference type="EMBL" id="MBB1097126.1"/>
    </source>
</evidence>
<protein>
    <submittedName>
        <fullName evidence="1">Uncharacterized protein</fullName>
    </submittedName>
</protein>
<dbReference type="RefSeq" id="WP_182595873.1">
    <property type="nucleotide sequence ID" value="NZ_JACIVA010000042.1"/>
</dbReference>
<gene>
    <name evidence="1" type="ORF">H5S09_04100</name>
</gene>
<proteinExistence type="predicted"/>
<reference evidence="1 2" key="1">
    <citation type="submission" date="2020-07" db="EMBL/GenBank/DDBJ databases">
        <title>Description of Limosilactobacillus balticus sp. nov., Limosilactobacillus agrestis sp. nov., Limosilactobacillus albertensis sp. nov., Limosilactobacillus rudii sp. nov., Limosilactobacillus fastidiosus sp. nov., five novel Limosilactobacillus species isolated from the vertebrate gastrointestinal tract, and proposal of 6 subspecies of Limosilactobacillus reuteri adapted to the gastrointestinal tract of specific vertebrate hosts.</title>
        <authorList>
            <person name="Li F."/>
            <person name="Cheng C."/>
            <person name="Zheng J."/>
            <person name="Quevedo R.M."/>
            <person name="Li J."/>
            <person name="Roos S."/>
            <person name="Gaenzle M.G."/>
            <person name="Walter J."/>
        </authorList>
    </citation>
    <scope>NUCLEOTIDE SEQUENCE [LARGE SCALE GENOMIC DNA]</scope>
    <source>
        <strain evidence="1 2">STM2_1</strain>
    </source>
</reference>
<dbReference type="EMBL" id="JACIVA010000042">
    <property type="protein sequence ID" value="MBB1097126.1"/>
    <property type="molecule type" value="Genomic_DNA"/>
</dbReference>
<accession>A0A7W3YN38</accession>
<comment type="caution">
    <text evidence="1">The sequence shown here is derived from an EMBL/GenBank/DDBJ whole genome shotgun (WGS) entry which is preliminary data.</text>
</comment>
<name>A0A7W3YN38_9LACO</name>